<dbReference type="EMBL" id="QXED01000005">
    <property type="protein sequence ID" value="RIV21560.1"/>
    <property type="molecule type" value="Genomic_DNA"/>
</dbReference>
<dbReference type="OrthoDB" id="1001536at2"/>
<dbReference type="AlphaFoldDB" id="A0A418M6L6"/>
<gene>
    <name evidence="3" type="ORF">DYU11_19355</name>
</gene>
<comment type="caution">
    <text evidence="3">The sequence shown here is derived from an EMBL/GenBank/DDBJ whole genome shotgun (WGS) entry which is preliminary data.</text>
</comment>
<evidence type="ECO:0000256" key="1">
    <source>
        <dbReference type="SAM" id="SignalP"/>
    </source>
</evidence>
<accession>A0A418M6L6</accession>
<dbReference type="InterPro" id="IPR025665">
    <property type="entry name" value="Beta-barrel_OMP_2"/>
</dbReference>
<dbReference type="Pfam" id="PF13568">
    <property type="entry name" value="OMP_b-brl_2"/>
    <property type="match status" value="1"/>
</dbReference>
<organism evidence="3 4">
    <name type="scientific">Fibrisoma montanum</name>
    <dbReference type="NCBI Taxonomy" id="2305895"/>
    <lineage>
        <taxon>Bacteria</taxon>
        <taxon>Pseudomonadati</taxon>
        <taxon>Bacteroidota</taxon>
        <taxon>Cytophagia</taxon>
        <taxon>Cytophagales</taxon>
        <taxon>Spirosomataceae</taxon>
        <taxon>Fibrisoma</taxon>
    </lineage>
</organism>
<dbReference type="Proteomes" id="UP000283523">
    <property type="component" value="Unassembled WGS sequence"/>
</dbReference>
<feature type="signal peptide" evidence="1">
    <location>
        <begin position="1"/>
        <end position="19"/>
    </location>
</feature>
<keyword evidence="4" id="KW-1185">Reference proteome</keyword>
<protein>
    <submittedName>
        <fullName evidence="3">PorT family protein</fullName>
    </submittedName>
</protein>
<name>A0A418M6L6_9BACT</name>
<reference evidence="3 4" key="1">
    <citation type="submission" date="2018-08" db="EMBL/GenBank/DDBJ databases">
        <title>Fibrisoma montanum sp. nov., isolated from Danxia mountain soil.</title>
        <authorList>
            <person name="Huang Y."/>
        </authorList>
    </citation>
    <scope>NUCLEOTIDE SEQUENCE [LARGE SCALE GENOMIC DNA]</scope>
    <source>
        <strain evidence="3 4">HYT19</strain>
    </source>
</reference>
<sequence length="230" mass="25000">MKKILLFVALAALPAVSFAQESSFQIGIKGGVNLSRLSFGDFVNTGTNANGSPNVSVDGQTFRDNLKASLDSKTGTSFGIYTRFGRNLFLQPELLYSTKAGSFDIVRTDNNGQTYSERVTVKTTSFDVPVLLGLKGGPLRVVAGPIISFRIDDNQRLGEAVRQYTNGTLNDAWANAYYGYQVGGGLDIGSFGLDVRYEGNLSDIAQIEDSGAKFGQKFKSWQITLAYRLF</sequence>
<feature type="domain" description="Outer membrane protein beta-barrel" evidence="2">
    <location>
        <begin position="18"/>
        <end position="205"/>
    </location>
</feature>
<feature type="chain" id="PRO_5019230738" evidence="1">
    <location>
        <begin position="20"/>
        <end position="230"/>
    </location>
</feature>
<evidence type="ECO:0000313" key="3">
    <source>
        <dbReference type="EMBL" id="RIV21560.1"/>
    </source>
</evidence>
<evidence type="ECO:0000259" key="2">
    <source>
        <dbReference type="Pfam" id="PF13568"/>
    </source>
</evidence>
<dbReference type="RefSeq" id="WP_119669351.1">
    <property type="nucleotide sequence ID" value="NZ_QXED01000005.1"/>
</dbReference>
<proteinExistence type="predicted"/>
<evidence type="ECO:0000313" key="4">
    <source>
        <dbReference type="Proteomes" id="UP000283523"/>
    </source>
</evidence>
<keyword evidence="1" id="KW-0732">Signal</keyword>